<evidence type="ECO:0000313" key="10">
    <source>
        <dbReference type="Proteomes" id="UP000276834"/>
    </source>
</evidence>
<dbReference type="AlphaFoldDB" id="A0A3L8SSE6"/>
<keyword evidence="10" id="KW-1185">Reference proteome</keyword>
<organism evidence="9 10">
    <name type="scientific">Chloebia gouldiae</name>
    <name type="common">Gouldian finch</name>
    <name type="synonym">Erythrura gouldiae</name>
    <dbReference type="NCBI Taxonomy" id="44316"/>
    <lineage>
        <taxon>Eukaryota</taxon>
        <taxon>Metazoa</taxon>
        <taxon>Chordata</taxon>
        <taxon>Craniata</taxon>
        <taxon>Vertebrata</taxon>
        <taxon>Euteleostomi</taxon>
        <taxon>Archelosauria</taxon>
        <taxon>Archosauria</taxon>
        <taxon>Dinosauria</taxon>
        <taxon>Saurischia</taxon>
        <taxon>Theropoda</taxon>
        <taxon>Coelurosauria</taxon>
        <taxon>Aves</taxon>
        <taxon>Neognathae</taxon>
        <taxon>Neoaves</taxon>
        <taxon>Telluraves</taxon>
        <taxon>Australaves</taxon>
        <taxon>Passeriformes</taxon>
        <taxon>Passeroidea</taxon>
        <taxon>Passeridae</taxon>
        <taxon>Chloebia</taxon>
    </lineage>
</organism>
<feature type="compositionally biased region" description="Low complexity" evidence="7">
    <location>
        <begin position="284"/>
        <end position="301"/>
    </location>
</feature>
<dbReference type="Pfam" id="PF00642">
    <property type="entry name" value="zf-CCCH"/>
    <property type="match status" value="1"/>
</dbReference>
<protein>
    <recommendedName>
        <fullName evidence="8">C3H1-type domain-containing protein</fullName>
    </recommendedName>
</protein>
<dbReference type="InterPro" id="IPR036855">
    <property type="entry name" value="Znf_CCCH_sf"/>
</dbReference>
<dbReference type="SUPFAM" id="SSF90229">
    <property type="entry name" value="CCCH zinc finger"/>
    <property type="match status" value="2"/>
</dbReference>
<feature type="compositionally biased region" description="Basic and acidic residues" evidence="7">
    <location>
        <begin position="779"/>
        <end position="793"/>
    </location>
</feature>
<evidence type="ECO:0000256" key="3">
    <source>
        <dbReference type="ARBA" id="ARBA00022737"/>
    </source>
</evidence>
<feature type="domain" description="C3H1-type" evidence="8">
    <location>
        <begin position="354"/>
        <end position="380"/>
    </location>
</feature>
<dbReference type="PANTHER" id="PTHR13119:SF22">
    <property type="entry name" value="ZINC FINGER CCCH DOMAIN-CONTAINING PROTEIN 6"/>
    <property type="match status" value="1"/>
</dbReference>
<dbReference type="STRING" id="44316.ENSEGOP00005004164"/>
<dbReference type="PROSITE" id="PS50103">
    <property type="entry name" value="ZF_C3H1"/>
    <property type="match status" value="2"/>
</dbReference>
<dbReference type="InterPro" id="IPR045124">
    <property type="entry name" value="Su(sable)-like"/>
</dbReference>
<keyword evidence="1" id="KW-0597">Phosphoprotein</keyword>
<feature type="zinc finger region" description="C3H1-type" evidence="6">
    <location>
        <begin position="354"/>
        <end position="380"/>
    </location>
</feature>
<feature type="region of interest" description="Disordered" evidence="7">
    <location>
        <begin position="729"/>
        <end position="863"/>
    </location>
</feature>
<feature type="region of interest" description="Disordered" evidence="7">
    <location>
        <begin position="506"/>
        <end position="612"/>
    </location>
</feature>
<feature type="compositionally biased region" description="Basic residues" evidence="7">
    <location>
        <begin position="135"/>
        <end position="164"/>
    </location>
</feature>
<feature type="compositionally biased region" description="Basic and acidic residues" evidence="7">
    <location>
        <begin position="840"/>
        <end position="852"/>
    </location>
</feature>
<dbReference type="InterPro" id="IPR054361">
    <property type="entry name" value="Znf-CCCH_ZC3H4/6/8"/>
</dbReference>
<evidence type="ECO:0000256" key="1">
    <source>
        <dbReference type="ARBA" id="ARBA00022553"/>
    </source>
</evidence>
<evidence type="ECO:0000256" key="2">
    <source>
        <dbReference type="ARBA" id="ARBA00022723"/>
    </source>
</evidence>
<accession>A0A3L8SSE6</accession>
<dbReference type="GO" id="GO:0008270">
    <property type="term" value="F:zinc ion binding"/>
    <property type="evidence" value="ECO:0007669"/>
    <property type="project" value="UniProtKB-KW"/>
</dbReference>
<feature type="compositionally biased region" description="Acidic residues" evidence="7">
    <location>
        <begin position="244"/>
        <end position="253"/>
    </location>
</feature>
<evidence type="ECO:0000313" key="9">
    <source>
        <dbReference type="EMBL" id="RLW07224.1"/>
    </source>
</evidence>
<feature type="region of interest" description="Disordered" evidence="7">
    <location>
        <begin position="1001"/>
        <end position="1239"/>
    </location>
</feature>
<keyword evidence="4 6" id="KW-0863">Zinc-finger</keyword>
<feature type="compositionally biased region" description="Polar residues" evidence="7">
    <location>
        <begin position="1137"/>
        <end position="1157"/>
    </location>
</feature>
<feature type="compositionally biased region" description="Polar residues" evidence="7">
    <location>
        <begin position="1174"/>
        <end position="1185"/>
    </location>
</feature>
<evidence type="ECO:0000256" key="4">
    <source>
        <dbReference type="ARBA" id="ARBA00022771"/>
    </source>
</evidence>
<feature type="domain" description="C3H1-type" evidence="8">
    <location>
        <begin position="382"/>
        <end position="410"/>
    </location>
</feature>
<feature type="compositionally biased region" description="Basic and acidic residues" evidence="7">
    <location>
        <begin position="225"/>
        <end position="237"/>
    </location>
</feature>
<feature type="compositionally biased region" description="Basic and acidic residues" evidence="7">
    <location>
        <begin position="118"/>
        <end position="134"/>
    </location>
</feature>
<keyword evidence="5 6" id="KW-0862">Zinc</keyword>
<dbReference type="Proteomes" id="UP000276834">
    <property type="component" value="Unassembled WGS sequence"/>
</dbReference>
<feature type="compositionally biased region" description="Basic and acidic residues" evidence="7">
    <location>
        <begin position="1022"/>
        <end position="1034"/>
    </location>
</feature>
<dbReference type="Pfam" id="PF22623">
    <property type="entry name" value="zf-CCCH_9"/>
    <property type="match status" value="1"/>
</dbReference>
<feature type="compositionally biased region" description="Basic residues" evidence="7">
    <location>
        <begin position="305"/>
        <end position="320"/>
    </location>
</feature>
<feature type="region of interest" description="Disordered" evidence="7">
    <location>
        <begin position="77"/>
        <end position="334"/>
    </location>
</feature>
<name>A0A3L8SSE6_CHLGU</name>
<keyword evidence="2 6" id="KW-0479">Metal-binding</keyword>
<dbReference type="Gene3D" id="4.10.1000.10">
    <property type="entry name" value="Zinc finger, CCCH-type"/>
    <property type="match status" value="1"/>
</dbReference>
<dbReference type="PANTHER" id="PTHR13119">
    <property type="entry name" value="ZINC FINGER CCCH DOMAIN-CONTAINING PROTEI"/>
    <property type="match status" value="1"/>
</dbReference>
<keyword evidence="3" id="KW-0677">Repeat</keyword>
<evidence type="ECO:0000256" key="6">
    <source>
        <dbReference type="PROSITE-ProRule" id="PRU00723"/>
    </source>
</evidence>
<evidence type="ECO:0000256" key="5">
    <source>
        <dbReference type="ARBA" id="ARBA00022833"/>
    </source>
</evidence>
<gene>
    <name evidence="9" type="ORF">DV515_00004277</name>
</gene>
<feature type="compositionally biased region" description="Basic and acidic residues" evidence="7">
    <location>
        <begin position="173"/>
        <end position="184"/>
    </location>
</feature>
<feature type="zinc finger region" description="C3H1-type" evidence="6">
    <location>
        <begin position="382"/>
        <end position="410"/>
    </location>
</feature>
<evidence type="ECO:0000259" key="8">
    <source>
        <dbReference type="PROSITE" id="PS50103"/>
    </source>
</evidence>
<dbReference type="InterPro" id="IPR000571">
    <property type="entry name" value="Znf_CCCH"/>
</dbReference>
<proteinExistence type="predicted"/>
<sequence length="1252" mass="137326">MAARAGAGLGPRRRRRKSAAGGGGGGVRGRDDIVAPAGRKTLCRRRRVRAAGAERACAGKVPGAAAAAAGTMAFESLFSKPPNPVLDPNMPDSDRQHAGDEREDGELEDGEIDDAAYEDVKEHGSKGEDKQKNEKGHHKSRKKRKKEKEKKKSKRRRRDKHKHNSPSSDDSSDYSHDSDMERPERPHKKSSSSSYRDYDSSFSQHGHMSGNYMSSQKMQHKKNVKSKEYDNYSHYSDENFGNYNEEEKDEDFADQLKQYRQAKETSSGDLGPPFPKEPVKKQGMKGIQKGISQRGNNYNVGRGRGMQKKLKRKDRGRGRGSNKGSDGFHEDGKPVKKWVNMSQEFINQHTVEHKGKQICKYFLEGRCIKGEQCKFDHDAEIEKKKEICKFYIQGAKCYQGDKCKFSHAPLTAETKELLDKVLNNEEEPQNEDEKELEELRKRGIVPLPKPPPGVGLLPTPPEQYPFSESDMENYQDPSGDYKKIPSLFEIVVKPTVDLAHKIGKKPPSFYNSASPPRPPFQGNDPHSQHMYNPGSSPGPGPGMSQGHNGPPMHPGSPGHHPCGGPQGPGMPQSPPMQGVPPGYMGPQNQTGMPMQGQQGGPPLTPPGMGGSYNSPGVQGHMVNMPRDNHCPPGPQYQQMPGEYEPMQNPADFYDNYYSHQAVHNFQPANNSGDGAWHGEFTDHQAHLMAPESHPGGSESDCMGGHMGHNQGINVPDFLPAMQKALYVRLSQKHQRDGDSASSQGQRAMSKDEDDNVNWYSSSEEEEGSSVKSILKTLKKQSENFRNRQQHSTEQHMLGMPTDPRLAKDKGVGPQAADPRLRASPRPNPRKLSESVSLDPRLARDPRMHKVSEGGHPGPSLAGAKLDLHHTHAGVKVKQKGLDDDEEDSERELRERAFLVPLEPLPGVTLRDPRSQLRQFSHIKMDVTLMKPNFAKHIVWAPEDLLPIPLPKPDPVSSINLPLPPLIADQRLNKLRNLKNDPHPNAMPADPRLAAKAKNSLVGRGGYLDPSTDSHASSSSKLGDPRLQKNVDPRLHRLSTADAHHGVGKDSHPSKFDPRLARAAASSSQPSEATTPKSDPDALPPYAPKLSSSGVRLGTPGSILSGISLYDPRDHSSSSDTAPASSGENGENQKKSILKNSSKNEPSVTEDVSQQKAASNVEKPTEGSAEAASDKANSTNKSQAKHSSAAPAVHNLPIQALSGLIRPQYSDPRQVRQPGQVTQAPESDPNGESDDKSLKDVFKTFDPTASPFC</sequence>
<feature type="compositionally biased region" description="Acidic residues" evidence="7">
    <location>
        <begin position="101"/>
        <end position="117"/>
    </location>
</feature>
<feature type="compositionally biased region" description="Polar residues" evidence="7">
    <location>
        <begin position="1064"/>
        <end position="1076"/>
    </location>
</feature>
<feature type="compositionally biased region" description="Low complexity" evidence="7">
    <location>
        <begin position="1010"/>
        <end position="1019"/>
    </location>
</feature>
<reference evidence="9 10" key="1">
    <citation type="journal article" date="2018" name="Proc. R. Soc. B">
        <title>A non-coding region near Follistatin controls head colour polymorphism in the Gouldian finch.</title>
        <authorList>
            <person name="Toomey M.B."/>
            <person name="Marques C.I."/>
            <person name="Andrade P."/>
            <person name="Araujo P.M."/>
            <person name="Sabatino S."/>
            <person name="Gazda M.A."/>
            <person name="Afonso S."/>
            <person name="Lopes R.J."/>
            <person name="Corbo J.C."/>
            <person name="Carneiro M."/>
        </authorList>
    </citation>
    <scope>NUCLEOTIDE SEQUENCE [LARGE SCALE GENOMIC DNA]</scope>
    <source>
        <strain evidence="9">Red01</strain>
        <tissue evidence="9">Muscle</tissue>
    </source>
</reference>
<dbReference type="SMART" id="SM00356">
    <property type="entry name" value="ZnF_C3H1"/>
    <property type="match status" value="2"/>
</dbReference>
<evidence type="ECO:0000256" key="7">
    <source>
        <dbReference type="SAM" id="MobiDB-lite"/>
    </source>
</evidence>
<dbReference type="EMBL" id="QUSF01000008">
    <property type="protein sequence ID" value="RLW07224.1"/>
    <property type="molecule type" value="Genomic_DNA"/>
</dbReference>
<feature type="compositionally biased region" description="Basic and acidic residues" evidence="7">
    <location>
        <begin position="1041"/>
        <end position="1059"/>
    </location>
</feature>
<dbReference type="GO" id="GO:0045892">
    <property type="term" value="P:negative regulation of DNA-templated transcription"/>
    <property type="evidence" value="ECO:0007669"/>
    <property type="project" value="InterPro"/>
</dbReference>
<comment type="caution">
    <text evidence="9">The sequence shown here is derived from an EMBL/GenBank/DDBJ whole genome shotgun (WGS) entry which is preliminary data.</text>
</comment>
<feature type="compositionally biased region" description="Low complexity" evidence="7">
    <location>
        <begin position="191"/>
        <end position="203"/>
    </location>
</feature>
<dbReference type="OrthoDB" id="411372at2759"/>
<feature type="compositionally biased region" description="Low complexity" evidence="7">
    <location>
        <begin position="579"/>
        <end position="596"/>
    </location>
</feature>
<feature type="region of interest" description="Disordered" evidence="7">
    <location>
        <begin position="1"/>
        <end position="40"/>
    </location>
</feature>
<dbReference type="GO" id="GO:0003723">
    <property type="term" value="F:RNA binding"/>
    <property type="evidence" value="ECO:0007669"/>
    <property type="project" value="InterPro"/>
</dbReference>
<dbReference type="GO" id="GO:0005634">
    <property type="term" value="C:nucleus"/>
    <property type="evidence" value="ECO:0007669"/>
    <property type="project" value="TreeGrafter"/>
</dbReference>